<keyword evidence="4" id="KW-1185">Reference proteome</keyword>
<feature type="region of interest" description="Disordered" evidence="1">
    <location>
        <begin position="45"/>
        <end position="85"/>
    </location>
</feature>
<comment type="caution">
    <text evidence="3">The sequence shown here is derived from an EMBL/GenBank/DDBJ whole genome shotgun (WGS) entry which is preliminary data.</text>
</comment>
<feature type="compositionally biased region" description="Low complexity" evidence="1">
    <location>
        <begin position="45"/>
        <end position="56"/>
    </location>
</feature>
<gene>
    <name evidence="3" type="ORF">A9A59_1173</name>
</gene>
<keyword evidence="2" id="KW-0472">Membrane</keyword>
<dbReference type="EMBL" id="PDJQ01000001">
    <property type="protein sequence ID" value="PFG73966.1"/>
    <property type="molecule type" value="Genomic_DNA"/>
</dbReference>
<evidence type="ECO:0000313" key="3">
    <source>
        <dbReference type="EMBL" id="PFG73966.1"/>
    </source>
</evidence>
<accession>A0A2A9HG64</accession>
<dbReference type="Proteomes" id="UP000223071">
    <property type="component" value="Unassembled WGS sequence"/>
</dbReference>
<reference evidence="3 4" key="1">
    <citation type="submission" date="2017-09" db="EMBL/GenBank/DDBJ databases">
        <title>Sequencing the genomes of two abundant thermophiles in Great Basin hot springs: Thermocrinis jamiesonii and novel Chloroflexi Thermoflexus hugenholtzii.</title>
        <authorList>
            <person name="Hedlund B."/>
        </authorList>
    </citation>
    <scope>NUCLEOTIDE SEQUENCE [LARGE SCALE GENOMIC DNA]</scope>
    <source>
        <strain evidence="3 4">G233</strain>
    </source>
</reference>
<organism evidence="3 4">
    <name type="scientific">Tepidiforma thermophila (strain KCTC 52669 / CGMCC 1.13589 / G233)</name>
    <dbReference type="NCBI Taxonomy" id="2761530"/>
    <lineage>
        <taxon>Bacteria</taxon>
        <taxon>Bacillati</taxon>
        <taxon>Chloroflexota</taxon>
        <taxon>Tepidiformia</taxon>
        <taxon>Tepidiformales</taxon>
        <taxon>Tepidiformaceae</taxon>
        <taxon>Tepidiforma</taxon>
    </lineage>
</organism>
<evidence type="ECO:0000256" key="1">
    <source>
        <dbReference type="SAM" id="MobiDB-lite"/>
    </source>
</evidence>
<dbReference type="AlphaFoldDB" id="A0A2A9HG64"/>
<dbReference type="RefSeq" id="WP_098503388.1">
    <property type="nucleotide sequence ID" value="NZ_PDJQ01000001.1"/>
</dbReference>
<proteinExistence type="predicted"/>
<keyword evidence="2" id="KW-1133">Transmembrane helix</keyword>
<feature type="transmembrane region" description="Helical" evidence="2">
    <location>
        <begin position="12"/>
        <end position="31"/>
    </location>
</feature>
<feature type="region of interest" description="Disordered" evidence="1">
    <location>
        <begin position="504"/>
        <end position="529"/>
    </location>
</feature>
<evidence type="ECO:0000313" key="4">
    <source>
        <dbReference type="Proteomes" id="UP000223071"/>
    </source>
</evidence>
<sequence length="529" mass="54589">MPSNPPVRLSGPLGWAIAGVAAAALFGAGVLTARALFDDDAEAPPAAGAPVATRPPVQGAPAGTARPGVPVSSAPGRGGEDVAAPKGGYGGPYGCLAPLPVDALGTSLVDLAAAGVTPRVPRSGFELTSLYLSAVADCTPDGAPTGSPRPSLSTSWRHTATGLDVYITQTASSEPAAPVLRPDSATFSALGYLFTVYVNAYPVMPMDTGTTTYPAKPDPRAAEVLREVISQVAPGFDQQCFWVAADGDWASLADYGIGDPRPAVPGNFKLAEVHITTFRAPQPPCDTSTRPTEGLGLYAQWNAPGGDSLGISVTGLPAGTTVDYPGYLDQFGANWTARGLQFSIWYGSKDGRGNADLIRSIARALDPSFTDACFIQQRTLSEADLAKLGLRAPVPPAGYTIVTKNLTVSDIAPGCPRPKDFFASYALFWTLEKGADVIDISVYAAPDSPKPGAFSGWISESNISWMTADGTSFNVSGYSKGVSPAISRDDLVAVAKSLDPSLDISKLEEQPGGGVVPPRPAPGGPEKVN</sequence>
<evidence type="ECO:0000256" key="2">
    <source>
        <dbReference type="SAM" id="Phobius"/>
    </source>
</evidence>
<name>A0A2A9HG64_TEPT2</name>
<keyword evidence="2" id="KW-0812">Transmembrane</keyword>
<protein>
    <submittedName>
        <fullName evidence="3">Uncharacterized protein</fullName>
    </submittedName>
</protein>